<keyword evidence="4" id="KW-1185">Reference proteome</keyword>
<dbReference type="InterPro" id="IPR045338">
    <property type="entry name" value="DUF6535"/>
</dbReference>
<evidence type="ECO:0000313" key="3">
    <source>
        <dbReference type="EMBL" id="RDX46337.1"/>
    </source>
</evidence>
<sequence>AVWLNALWFSSLIFSLSAASVGIMVKQWLHEYNSGLSGTSRQVARLRQLRLKSLERWHVKEIVSILPVLLQIASALFFGGLLVLLWHLNRTVAIVGSVLVGLLAIFSLFTIILPSVTTHCAYVSPPSRAL</sequence>
<feature type="transmembrane region" description="Helical" evidence="1">
    <location>
        <begin position="6"/>
        <end position="25"/>
    </location>
</feature>
<dbReference type="OrthoDB" id="2756327at2759"/>
<reference evidence="3 4" key="1">
    <citation type="journal article" date="2018" name="Biotechnol. Biofuels">
        <title>Integrative visual omics of the white-rot fungus Polyporus brumalis exposes the biotechnological potential of its oxidative enzymes for delignifying raw plant biomass.</title>
        <authorList>
            <person name="Miyauchi S."/>
            <person name="Rancon A."/>
            <person name="Drula E."/>
            <person name="Hage H."/>
            <person name="Chaduli D."/>
            <person name="Favel A."/>
            <person name="Grisel S."/>
            <person name="Henrissat B."/>
            <person name="Herpoel-Gimbert I."/>
            <person name="Ruiz-Duenas F.J."/>
            <person name="Chevret D."/>
            <person name="Hainaut M."/>
            <person name="Lin J."/>
            <person name="Wang M."/>
            <person name="Pangilinan J."/>
            <person name="Lipzen A."/>
            <person name="Lesage-Meessen L."/>
            <person name="Navarro D."/>
            <person name="Riley R."/>
            <person name="Grigoriev I.V."/>
            <person name="Zhou S."/>
            <person name="Raouche S."/>
            <person name="Rosso M.N."/>
        </authorList>
    </citation>
    <scope>NUCLEOTIDE SEQUENCE [LARGE SCALE GENOMIC DNA]</scope>
    <source>
        <strain evidence="3 4">BRFM 1820</strain>
    </source>
</reference>
<feature type="non-terminal residue" evidence="3">
    <location>
        <position position="130"/>
    </location>
</feature>
<dbReference type="AlphaFoldDB" id="A0A371D1C1"/>
<proteinExistence type="predicted"/>
<dbReference type="STRING" id="139420.A0A371D1C1"/>
<dbReference type="EMBL" id="KZ857428">
    <property type="protein sequence ID" value="RDX46337.1"/>
    <property type="molecule type" value="Genomic_DNA"/>
</dbReference>
<evidence type="ECO:0000313" key="4">
    <source>
        <dbReference type="Proteomes" id="UP000256964"/>
    </source>
</evidence>
<feature type="transmembrane region" description="Helical" evidence="1">
    <location>
        <begin position="92"/>
        <end position="113"/>
    </location>
</feature>
<keyword evidence="1" id="KW-0472">Membrane</keyword>
<gene>
    <name evidence="3" type="ORF">OH76DRAFT_1312604</name>
</gene>
<keyword evidence="1" id="KW-1133">Transmembrane helix</keyword>
<feature type="domain" description="DUF6535" evidence="2">
    <location>
        <begin position="1"/>
        <end position="87"/>
    </location>
</feature>
<feature type="transmembrane region" description="Helical" evidence="1">
    <location>
        <begin position="62"/>
        <end position="86"/>
    </location>
</feature>
<protein>
    <recommendedName>
        <fullName evidence="2">DUF6535 domain-containing protein</fullName>
    </recommendedName>
</protein>
<keyword evidence="1" id="KW-0812">Transmembrane</keyword>
<name>A0A371D1C1_9APHY</name>
<evidence type="ECO:0000256" key="1">
    <source>
        <dbReference type="SAM" id="Phobius"/>
    </source>
</evidence>
<accession>A0A371D1C1</accession>
<evidence type="ECO:0000259" key="2">
    <source>
        <dbReference type="Pfam" id="PF20153"/>
    </source>
</evidence>
<dbReference type="Proteomes" id="UP000256964">
    <property type="component" value="Unassembled WGS sequence"/>
</dbReference>
<organism evidence="3 4">
    <name type="scientific">Lentinus brumalis</name>
    <dbReference type="NCBI Taxonomy" id="2498619"/>
    <lineage>
        <taxon>Eukaryota</taxon>
        <taxon>Fungi</taxon>
        <taxon>Dikarya</taxon>
        <taxon>Basidiomycota</taxon>
        <taxon>Agaricomycotina</taxon>
        <taxon>Agaricomycetes</taxon>
        <taxon>Polyporales</taxon>
        <taxon>Polyporaceae</taxon>
        <taxon>Lentinus</taxon>
    </lineage>
</organism>
<dbReference type="Pfam" id="PF20153">
    <property type="entry name" value="DUF6535"/>
    <property type="match status" value="1"/>
</dbReference>
<feature type="non-terminal residue" evidence="3">
    <location>
        <position position="1"/>
    </location>
</feature>